<proteinExistence type="predicted"/>
<organism evidence="1 2">
    <name type="scientific">Clunio marinus</name>
    <dbReference type="NCBI Taxonomy" id="568069"/>
    <lineage>
        <taxon>Eukaryota</taxon>
        <taxon>Metazoa</taxon>
        <taxon>Ecdysozoa</taxon>
        <taxon>Arthropoda</taxon>
        <taxon>Hexapoda</taxon>
        <taxon>Insecta</taxon>
        <taxon>Pterygota</taxon>
        <taxon>Neoptera</taxon>
        <taxon>Endopterygota</taxon>
        <taxon>Diptera</taxon>
        <taxon>Nematocera</taxon>
        <taxon>Chironomoidea</taxon>
        <taxon>Chironomidae</taxon>
        <taxon>Clunio</taxon>
    </lineage>
</organism>
<dbReference type="Proteomes" id="UP000183832">
    <property type="component" value="Unassembled WGS sequence"/>
</dbReference>
<dbReference type="AlphaFoldDB" id="A0A1J1HKL1"/>
<name>A0A1J1HKL1_9DIPT</name>
<accession>A0A1J1HKL1</accession>
<protein>
    <submittedName>
        <fullName evidence="1">CLUMA_CG002300, isoform A</fullName>
    </submittedName>
</protein>
<keyword evidence="2" id="KW-1185">Reference proteome</keyword>
<evidence type="ECO:0000313" key="1">
    <source>
        <dbReference type="EMBL" id="CRK88467.1"/>
    </source>
</evidence>
<dbReference type="EMBL" id="CVRI01000008">
    <property type="protein sequence ID" value="CRK88467.1"/>
    <property type="molecule type" value="Genomic_DNA"/>
</dbReference>
<gene>
    <name evidence="1" type="ORF">CLUMA_CG002300</name>
</gene>
<reference evidence="1 2" key="1">
    <citation type="submission" date="2015-04" db="EMBL/GenBank/DDBJ databases">
        <authorList>
            <person name="Syromyatnikov M.Y."/>
            <person name="Popov V.N."/>
        </authorList>
    </citation>
    <scope>NUCLEOTIDE SEQUENCE [LARGE SCALE GENOMIC DNA]</scope>
</reference>
<sequence>MDDTRDLTCFYEARLSNVDVIFGAKIYVLLFPYDEKNEKKTLKPHLMMLECQGQRIGVALVFKYVKFDHTVDLSN</sequence>
<evidence type="ECO:0000313" key="2">
    <source>
        <dbReference type="Proteomes" id="UP000183832"/>
    </source>
</evidence>